<evidence type="ECO:0000313" key="1">
    <source>
        <dbReference type="EMBL" id="GBN96085.1"/>
    </source>
</evidence>
<dbReference type="Proteomes" id="UP000499080">
    <property type="component" value="Unassembled WGS sequence"/>
</dbReference>
<reference evidence="1 2" key="1">
    <citation type="journal article" date="2019" name="Sci. Rep.">
        <title>Orb-weaving spider Araneus ventricosus genome elucidates the spidroin gene catalogue.</title>
        <authorList>
            <person name="Kono N."/>
            <person name="Nakamura H."/>
            <person name="Ohtoshi R."/>
            <person name="Moran D.A.P."/>
            <person name="Shinohara A."/>
            <person name="Yoshida Y."/>
            <person name="Fujiwara M."/>
            <person name="Mori M."/>
            <person name="Tomita M."/>
            <person name="Arakawa K."/>
        </authorList>
    </citation>
    <scope>NUCLEOTIDE SEQUENCE [LARGE SCALE GENOMIC DNA]</scope>
</reference>
<accession>A0A4Y2TAE7</accession>
<dbReference type="EMBL" id="BGPR01026399">
    <property type="protein sequence ID" value="GBN96085.1"/>
    <property type="molecule type" value="Genomic_DNA"/>
</dbReference>
<organism evidence="1 2">
    <name type="scientific">Araneus ventricosus</name>
    <name type="common">Orbweaver spider</name>
    <name type="synonym">Epeira ventricosa</name>
    <dbReference type="NCBI Taxonomy" id="182803"/>
    <lineage>
        <taxon>Eukaryota</taxon>
        <taxon>Metazoa</taxon>
        <taxon>Ecdysozoa</taxon>
        <taxon>Arthropoda</taxon>
        <taxon>Chelicerata</taxon>
        <taxon>Arachnida</taxon>
        <taxon>Araneae</taxon>
        <taxon>Araneomorphae</taxon>
        <taxon>Entelegynae</taxon>
        <taxon>Araneoidea</taxon>
        <taxon>Araneidae</taxon>
        <taxon>Araneus</taxon>
    </lineage>
</organism>
<sequence length="99" mass="10699">MTRTAPELAHPASNFRATPTGKRLAITYDLGVYSGTPGWELGWIPHVNNGTQPNRGYQNRPLRVQRAPYTADLRWNRVLGLGPSGPGVGTLPLGHCGPV</sequence>
<dbReference type="AlphaFoldDB" id="A0A4Y2TAE7"/>
<gene>
    <name evidence="1" type="ORF">AVEN_31497_1</name>
</gene>
<proteinExistence type="predicted"/>
<name>A0A4Y2TAE7_ARAVE</name>
<protein>
    <submittedName>
        <fullName evidence="1">Uncharacterized protein</fullName>
    </submittedName>
</protein>
<evidence type="ECO:0000313" key="2">
    <source>
        <dbReference type="Proteomes" id="UP000499080"/>
    </source>
</evidence>
<comment type="caution">
    <text evidence="1">The sequence shown here is derived from an EMBL/GenBank/DDBJ whole genome shotgun (WGS) entry which is preliminary data.</text>
</comment>
<keyword evidence="2" id="KW-1185">Reference proteome</keyword>